<proteinExistence type="predicted"/>
<evidence type="ECO:0000313" key="4">
    <source>
        <dbReference type="Proteomes" id="UP000183071"/>
    </source>
</evidence>
<gene>
    <name evidence="1" type="ORF">I602_2032</name>
    <name evidence="2" type="ORF">SAMN05444353_1803</name>
</gene>
<dbReference type="STRING" id="1300348.I602_2032"/>
<evidence type="ECO:0000313" key="2">
    <source>
        <dbReference type="EMBL" id="SEE46224.1"/>
    </source>
</evidence>
<protein>
    <submittedName>
        <fullName evidence="2">Pimeloyl-ACP methyl ester carboxylesterase</fullName>
    </submittedName>
</protein>
<dbReference type="Gene3D" id="3.40.50.1820">
    <property type="entry name" value="alpha/beta hydrolase"/>
    <property type="match status" value="1"/>
</dbReference>
<evidence type="ECO:0000313" key="3">
    <source>
        <dbReference type="Proteomes" id="UP000037716"/>
    </source>
</evidence>
<dbReference type="Proteomes" id="UP000183071">
    <property type="component" value="Unassembled WGS sequence"/>
</dbReference>
<accession>A0A0M9CH77</accession>
<dbReference type="Proteomes" id="UP000037716">
    <property type="component" value="Unassembled WGS sequence"/>
</dbReference>
<comment type="caution">
    <text evidence="1">The sequence shown here is derived from an EMBL/GenBank/DDBJ whole genome shotgun (WGS) entry which is preliminary data.</text>
</comment>
<dbReference type="AlphaFoldDB" id="A0A0M9CH77"/>
<dbReference type="OrthoDB" id="659408at2"/>
<evidence type="ECO:0000313" key="1">
    <source>
        <dbReference type="EMBL" id="KOY52472.1"/>
    </source>
</evidence>
<dbReference type="RefSeq" id="WP_053974571.1">
    <property type="nucleotide sequence ID" value="NZ_FNUE01000002.1"/>
</dbReference>
<organism evidence="1 3">
    <name type="scientific">Polaribacter dokdonensis DSW-5</name>
    <dbReference type="NCBI Taxonomy" id="1300348"/>
    <lineage>
        <taxon>Bacteria</taxon>
        <taxon>Pseudomonadati</taxon>
        <taxon>Bacteroidota</taxon>
        <taxon>Flavobacteriia</taxon>
        <taxon>Flavobacteriales</taxon>
        <taxon>Flavobacteriaceae</taxon>
    </lineage>
</organism>
<dbReference type="EMBL" id="FNUE01000002">
    <property type="protein sequence ID" value="SEE46224.1"/>
    <property type="molecule type" value="Genomic_DNA"/>
</dbReference>
<dbReference type="PATRIC" id="fig|1300348.6.peg.2033"/>
<name>A0A0M9CH77_9FLAO</name>
<dbReference type="SUPFAM" id="SSF53474">
    <property type="entry name" value="alpha/beta-Hydrolases"/>
    <property type="match status" value="1"/>
</dbReference>
<dbReference type="InterPro" id="IPR029058">
    <property type="entry name" value="AB_hydrolase_fold"/>
</dbReference>
<sequence length="221" mass="25323">MVNAKIPIYFMPGLAAGPEIFENLALDPNLYECHYLSWIEPLDLEEEISNYALRLSKEINHDNPVLVGVSFGGIIVQEISKLIPVQKLIIISSIKSSEELPKRFVLASKSKIYKLFPTQIVTNFEDYSKFFVGKTLEKKAKLYKKYLSVRGETYIKWSIHNAINWKHTNVIKDIVHIHGTKDEIFPIKSISNCIRIENGNHSMIIIKAKEITQIIHENLTA</sequence>
<keyword evidence="4" id="KW-1185">Reference proteome</keyword>
<dbReference type="EMBL" id="LGBR01000001">
    <property type="protein sequence ID" value="KOY52472.1"/>
    <property type="molecule type" value="Genomic_DNA"/>
</dbReference>
<reference evidence="1 3" key="1">
    <citation type="submission" date="2015-07" db="EMBL/GenBank/DDBJ databases">
        <title>Genome of Polaribacter dokdonenesis DSW-5, isolated from seawater off Dokdo in Korea.</title>
        <authorList>
            <person name="Yoon K."/>
            <person name="Song J.Y."/>
            <person name="Kim J.F."/>
        </authorList>
    </citation>
    <scope>NUCLEOTIDE SEQUENCE [LARGE SCALE GENOMIC DNA]</scope>
    <source>
        <strain evidence="1 3">DSW-5</strain>
    </source>
</reference>
<reference evidence="2 4" key="2">
    <citation type="submission" date="2016-10" db="EMBL/GenBank/DDBJ databases">
        <authorList>
            <person name="Varghese N."/>
            <person name="Submissions S."/>
        </authorList>
    </citation>
    <scope>NUCLEOTIDE SEQUENCE [LARGE SCALE GENOMIC DNA]</scope>
    <source>
        <strain evidence="2 4">DSW-5</strain>
    </source>
</reference>